<dbReference type="PROSITE" id="PS52016">
    <property type="entry name" value="TONB_DEPENDENT_REC_3"/>
    <property type="match status" value="1"/>
</dbReference>
<keyword evidence="16" id="KW-1185">Reference proteome</keyword>
<dbReference type="GO" id="GO:0009279">
    <property type="term" value="C:cell outer membrane"/>
    <property type="evidence" value="ECO:0007669"/>
    <property type="project" value="UniProtKB-SubCell"/>
</dbReference>
<accession>A0A941F0X7</accession>
<feature type="chain" id="PRO_5036906860" evidence="13">
    <location>
        <begin position="18"/>
        <end position="1060"/>
    </location>
</feature>
<evidence type="ECO:0000256" key="1">
    <source>
        <dbReference type="ARBA" id="ARBA00004571"/>
    </source>
</evidence>
<proteinExistence type="inferred from homology"/>
<evidence type="ECO:0000256" key="9">
    <source>
        <dbReference type="ARBA" id="ARBA00023237"/>
    </source>
</evidence>
<dbReference type="AlphaFoldDB" id="A0A941F0X7"/>
<comment type="caution">
    <text evidence="15">The sequence shown here is derived from an EMBL/GenBank/DDBJ whole genome shotgun (WGS) entry which is preliminary data.</text>
</comment>
<dbReference type="InterPro" id="IPR000531">
    <property type="entry name" value="Beta-barrel_TonB"/>
</dbReference>
<evidence type="ECO:0000256" key="13">
    <source>
        <dbReference type="SAM" id="SignalP"/>
    </source>
</evidence>
<dbReference type="SUPFAM" id="SSF49464">
    <property type="entry name" value="Carboxypeptidase regulatory domain-like"/>
    <property type="match status" value="1"/>
</dbReference>
<keyword evidence="4" id="KW-0410">Iron transport</keyword>
<evidence type="ECO:0000256" key="11">
    <source>
        <dbReference type="RuleBase" id="RU003357"/>
    </source>
</evidence>
<dbReference type="GO" id="GO:0006826">
    <property type="term" value="P:iron ion transport"/>
    <property type="evidence" value="ECO:0007669"/>
    <property type="project" value="UniProtKB-KW"/>
</dbReference>
<keyword evidence="2 10" id="KW-0813">Transport</keyword>
<keyword evidence="8 10" id="KW-0472">Membrane</keyword>
<reference evidence="15" key="1">
    <citation type="journal article" date="2018" name="Int. J. Syst. Evol. Microbiol.">
        <title>Carboxylicivirga sediminis sp. nov., isolated from coastal sediment.</title>
        <authorList>
            <person name="Wang F.Q."/>
            <person name="Ren L.H."/>
            <person name="Zou R.J."/>
            <person name="Sun Y.Z."/>
            <person name="Liu X.J."/>
            <person name="Jiang F."/>
            <person name="Liu L.J."/>
        </authorList>
    </citation>
    <scope>NUCLEOTIDE SEQUENCE</scope>
    <source>
        <strain evidence="15">JR1</strain>
    </source>
</reference>
<dbReference type="InterPro" id="IPR011662">
    <property type="entry name" value="Secretin/TonB_short_N"/>
</dbReference>
<dbReference type="Pfam" id="PF00593">
    <property type="entry name" value="TonB_dep_Rec_b-barrel"/>
    <property type="match status" value="1"/>
</dbReference>
<evidence type="ECO:0000256" key="10">
    <source>
        <dbReference type="PROSITE-ProRule" id="PRU01360"/>
    </source>
</evidence>
<gene>
    <name evidence="15" type="ORF">KDU71_04330</name>
</gene>
<evidence type="ECO:0000256" key="2">
    <source>
        <dbReference type="ARBA" id="ARBA00022448"/>
    </source>
</evidence>
<keyword evidence="7 11" id="KW-0798">TonB box</keyword>
<reference evidence="15" key="2">
    <citation type="submission" date="2021-04" db="EMBL/GenBank/DDBJ databases">
        <authorList>
            <person name="Zhang T."/>
            <person name="Zhang Y."/>
            <person name="Lu D."/>
            <person name="Zuo D."/>
            <person name="Du Z."/>
        </authorList>
    </citation>
    <scope>NUCLEOTIDE SEQUENCE</scope>
    <source>
        <strain evidence="15">JR1</strain>
    </source>
</reference>
<evidence type="ECO:0000256" key="4">
    <source>
        <dbReference type="ARBA" id="ARBA00022496"/>
    </source>
</evidence>
<keyword evidence="12" id="KW-0175">Coiled coil</keyword>
<dbReference type="SUPFAM" id="SSF56935">
    <property type="entry name" value="Porins"/>
    <property type="match status" value="1"/>
</dbReference>
<dbReference type="Gene3D" id="3.55.50.30">
    <property type="match status" value="1"/>
</dbReference>
<dbReference type="Pfam" id="PF07660">
    <property type="entry name" value="STN"/>
    <property type="match status" value="1"/>
</dbReference>
<dbReference type="NCBIfam" id="TIGR04057">
    <property type="entry name" value="SusC_RagA_signa"/>
    <property type="match status" value="1"/>
</dbReference>
<dbReference type="InterPro" id="IPR039426">
    <property type="entry name" value="TonB-dep_rcpt-like"/>
</dbReference>
<feature type="domain" description="Secretin/TonB short N-terminal" evidence="14">
    <location>
        <begin position="48"/>
        <end position="99"/>
    </location>
</feature>
<dbReference type="Gene3D" id="2.60.40.1120">
    <property type="entry name" value="Carboxypeptidase-like, regulatory domain"/>
    <property type="match status" value="1"/>
</dbReference>
<dbReference type="InterPro" id="IPR012910">
    <property type="entry name" value="Plug_dom"/>
</dbReference>
<dbReference type="Pfam" id="PF13715">
    <property type="entry name" value="CarbopepD_reg_2"/>
    <property type="match status" value="1"/>
</dbReference>
<feature type="coiled-coil region" evidence="12">
    <location>
        <begin position="18"/>
        <end position="45"/>
    </location>
</feature>
<comment type="similarity">
    <text evidence="10 11">Belongs to the TonB-dependent receptor family.</text>
</comment>
<sequence>MRLTLGLIIFFSLQVSALTEAQSQKVNVKLNNASLKEALEVLKTQSDLNFIYNNDLVNDNSQVTINATNKEISEVLQILLNQKGLDYRIVDNNVIIYPVSASANQGQDNTGQMAQQQLVVSGLVTDDTGEPLPGVNVFEKANSANGVITGVDGTYKIEVGSEDAVLTFSFIGFQAQDVNVAGRPSIDITLVEESIGLQEVVAVGYGIQKKTEVTSSIAKVTADNFNKGFATNALQSIEGKVAGLQIVRTAGTDPNASPRVRLRGTSSLNATSDPLIIIDGITGGDISSVAPEDIESMDVLRDGSAAAIYGTRGTNGVIIITTKKGATGDLKVEYSGYVSTEDAVALPNVLSADEYRAYGDATGINYVDGGANTNWSEEIIRKNVSHVHNVSFSGGNQKLSYRASVNYRNLEGIVINTGQEYLNGRINLTHKGYDDRLKVQLNMSSTIIDKDYTSYSAFDMAAILNPTQPVKNSDGTYWQPSGYGEFNPVASLEQERRGGKEKNSQMSLRADFEVFDNFTLSGFGAIDVRDLLEHEYDEIGSRSSETGGYLGRAKQKTWHNYKKMFEGTANYKKVINSHVLTLLGGYSYEGRSYEEFWAENKDFISDAQKYHDLSAGSGLADGRAAMDSYKQTEKLIAFFGRFTYSYESKYLFSATVRREGSSKFGENNKWATFPAVSAGWRIVEEDFLSDTDWLNELKLRVGYGVTGNIVGSPYLSIPRMGAGGLYVLNGQYIKSYGSTTNPNPYLKWETKKETNIGVDYGFFNNRLSGSVDVYQRKTSDLLWNLVAQVPPMIHNEVLSNIGEINNQGVELALNTKILNNGVWNVGLDATFSYNKNKLVSLSDDTFQFQAVNYEDLPAPGQLGTIFRYEEGHPIGSFYGYKYKGLTENGEWIFEDFDGEEGITDADRTFLGNGNPKINLSFSPYVNVKGVDFSMNFRGAFGFDILNVNKMYYGNPLWYPGNMLRSASSSPVNADPQYSDYYLEKGDFLKLDNITLGYTLPKKWLFGLDYTRVYFSALNVATFTNYSGLDPELELGARAGVDQRGFYPRTTTYTLGLNVKF</sequence>
<evidence type="ECO:0000256" key="3">
    <source>
        <dbReference type="ARBA" id="ARBA00022452"/>
    </source>
</evidence>
<dbReference type="InterPro" id="IPR023997">
    <property type="entry name" value="TonB-dep_OMP_SusC/RagA_CS"/>
</dbReference>
<organism evidence="15 16">
    <name type="scientific">Carboxylicivirga sediminis</name>
    <dbReference type="NCBI Taxonomy" id="2006564"/>
    <lineage>
        <taxon>Bacteria</taxon>
        <taxon>Pseudomonadati</taxon>
        <taxon>Bacteroidota</taxon>
        <taxon>Bacteroidia</taxon>
        <taxon>Marinilabiliales</taxon>
        <taxon>Marinilabiliaceae</taxon>
        <taxon>Carboxylicivirga</taxon>
    </lineage>
</organism>
<dbReference type="InterPro" id="IPR037066">
    <property type="entry name" value="Plug_dom_sf"/>
</dbReference>
<dbReference type="InterPro" id="IPR036942">
    <property type="entry name" value="Beta-barrel_TonB_sf"/>
</dbReference>
<evidence type="ECO:0000313" key="15">
    <source>
        <dbReference type="EMBL" id="MBR8534776.1"/>
    </source>
</evidence>
<evidence type="ECO:0000259" key="14">
    <source>
        <dbReference type="SMART" id="SM00965"/>
    </source>
</evidence>
<dbReference type="NCBIfam" id="TIGR04056">
    <property type="entry name" value="OMP_RagA_SusC"/>
    <property type="match status" value="1"/>
</dbReference>
<evidence type="ECO:0000256" key="8">
    <source>
        <dbReference type="ARBA" id="ARBA00023136"/>
    </source>
</evidence>
<keyword evidence="6" id="KW-0408">Iron</keyword>
<keyword evidence="15" id="KW-0675">Receptor</keyword>
<dbReference type="SMART" id="SM00965">
    <property type="entry name" value="STN"/>
    <property type="match status" value="1"/>
</dbReference>
<evidence type="ECO:0000256" key="12">
    <source>
        <dbReference type="SAM" id="Coils"/>
    </source>
</evidence>
<evidence type="ECO:0000256" key="7">
    <source>
        <dbReference type="ARBA" id="ARBA00023077"/>
    </source>
</evidence>
<dbReference type="Proteomes" id="UP000679220">
    <property type="component" value="Unassembled WGS sequence"/>
</dbReference>
<dbReference type="Gene3D" id="2.40.170.20">
    <property type="entry name" value="TonB-dependent receptor, beta-barrel domain"/>
    <property type="match status" value="1"/>
</dbReference>
<keyword evidence="9 10" id="KW-0998">Cell outer membrane</keyword>
<evidence type="ECO:0000256" key="6">
    <source>
        <dbReference type="ARBA" id="ARBA00023004"/>
    </source>
</evidence>
<keyword evidence="5 10" id="KW-0812">Transmembrane</keyword>
<dbReference type="EMBL" id="JAGTAR010000004">
    <property type="protein sequence ID" value="MBR8534776.1"/>
    <property type="molecule type" value="Genomic_DNA"/>
</dbReference>
<dbReference type="InterPro" id="IPR023996">
    <property type="entry name" value="TonB-dep_OMP_SusC/RagA"/>
</dbReference>
<comment type="subcellular location">
    <subcellularLocation>
        <location evidence="1 10">Cell outer membrane</location>
        <topology evidence="1 10">Multi-pass membrane protein</topology>
    </subcellularLocation>
</comment>
<dbReference type="RefSeq" id="WP_212188682.1">
    <property type="nucleotide sequence ID" value="NZ_JAGTAR010000004.1"/>
</dbReference>
<evidence type="ECO:0000313" key="16">
    <source>
        <dbReference type="Proteomes" id="UP000679220"/>
    </source>
</evidence>
<protein>
    <submittedName>
        <fullName evidence="15">TonB-dependent receptor</fullName>
    </submittedName>
</protein>
<keyword evidence="4" id="KW-0406">Ion transport</keyword>
<evidence type="ECO:0000256" key="5">
    <source>
        <dbReference type="ARBA" id="ARBA00022692"/>
    </source>
</evidence>
<keyword evidence="13" id="KW-0732">Signal</keyword>
<dbReference type="Pfam" id="PF07715">
    <property type="entry name" value="Plug"/>
    <property type="match status" value="1"/>
</dbReference>
<keyword evidence="3 10" id="KW-1134">Transmembrane beta strand</keyword>
<dbReference type="InterPro" id="IPR008969">
    <property type="entry name" value="CarboxyPept-like_regulatory"/>
</dbReference>
<name>A0A941F0X7_9BACT</name>
<dbReference type="Gene3D" id="2.170.130.10">
    <property type="entry name" value="TonB-dependent receptor, plug domain"/>
    <property type="match status" value="1"/>
</dbReference>
<feature type="signal peptide" evidence="13">
    <location>
        <begin position="1"/>
        <end position="17"/>
    </location>
</feature>